<dbReference type="GO" id="GO:0004177">
    <property type="term" value="F:aminopeptidase activity"/>
    <property type="evidence" value="ECO:0007669"/>
    <property type="project" value="UniProtKB-KW"/>
</dbReference>
<evidence type="ECO:0000313" key="1">
    <source>
        <dbReference type="EMBL" id="KAJ3172845.1"/>
    </source>
</evidence>
<dbReference type="PANTHER" id="PTHR30619:SF1">
    <property type="entry name" value="RECOMBINATION PROTEIN 2"/>
    <property type="match status" value="1"/>
</dbReference>
<keyword evidence="1" id="KW-0378">Hydrolase</keyword>
<dbReference type="AlphaFoldDB" id="A0AAD5TFY8"/>
<protein>
    <submittedName>
        <fullName evidence="1">Methionine aminopeptidase 1B, chloroplastic</fullName>
    </submittedName>
</protein>
<keyword evidence="1" id="KW-0031">Aminopeptidase</keyword>
<dbReference type="Proteomes" id="UP001212152">
    <property type="component" value="Unassembled WGS sequence"/>
</dbReference>
<dbReference type="InterPro" id="IPR036866">
    <property type="entry name" value="RibonucZ/Hydroxyglut_hydro"/>
</dbReference>
<dbReference type="PANTHER" id="PTHR30619">
    <property type="entry name" value="DNA INTERNALIZATION/COMPETENCE PROTEIN COMEC/REC2"/>
    <property type="match status" value="1"/>
</dbReference>
<dbReference type="EMBL" id="JADGJQ010000074">
    <property type="protein sequence ID" value="KAJ3172845.1"/>
    <property type="molecule type" value="Genomic_DNA"/>
</dbReference>
<sequence length="917" mass="101894">MDGQTPPAIHGEPPPSITDLVKFENYVFSKAPNGRFHRAHDVRNSLDKLLPMDHCQNRVVENIQTPFLEPLLICNETDLSVPQKLRLTLIRFCRSFYLLPYQKGNNTQVKIYDSTTAALVAVLNNSDANLASCEVGGGQAVLDELSKLSHLSSQKSWPAIESSDVTSSIIAVLGTLKAAMSGSAPAKALQDAAHQYSILDLVREIAVNSVGPLFVLVTDNSVQVSSMKPIPLVISAEVFTAFLEADYLSESSLRKTARRVHSSSEKGSWILYSIKGAHAYARKLSSLCDEDVAKAIKVALEQMEIHTDCLLVIGSPDGLETDFLDDIYYMARSVGVTENEAIALRERSNSDMNKNIRFERICKDCPRVIRVRLLFNPDSAFLEKELDDLLANTYGLKVEFGFSGHGSACGCIHLRDGDYSGWRLRCAFDRGFIPHHPMLRVLLNCCYATAIADDMIVGPETNQPPEYRGLLNILKGAGVTLDDISEQKLQEGFVSYIKSKLDSRLPCCWNLNGNVMHITPASVGPLAPDGVLSFLYDLRKLPEIPRRPRLDEWRNKNYFDVDWDKRDFCRSKMPAADNRIVDDIFKPFHPTSGVRIRLFQCGNGDSTLLQTPVFSMLIDGGPLKPGVENGTMSAWRHIRNLSCLDLVVLTHADRDHVEGLLALIQFKRHFPKESPQVKSVLVQADTERWSGTREAWNLGNHLADLATEHVEECHVTELKTSASSVDPNLDTLVSLDFGIKIRCVLPNDKLQKKAAKKLAAAPARSVINNTGIVLLVEIEGRRLLFTGDADGNDIAEALLDALPTEETPPYEFAYVDIPHHGASTNHTQALLDVINARRLAVSTNGKNHGHPARTVVTMLSQYLIDHTDSHLYLNHQLHFVPGNPRETRNVQGEFNEAVRARVHLPEDAKEHIDIDIL</sequence>
<dbReference type="InterPro" id="IPR052159">
    <property type="entry name" value="Competence_DNA_uptake"/>
</dbReference>
<organism evidence="1 2">
    <name type="scientific">Geranomyces variabilis</name>
    <dbReference type="NCBI Taxonomy" id="109894"/>
    <lineage>
        <taxon>Eukaryota</taxon>
        <taxon>Fungi</taxon>
        <taxon>Fungi incertae sedis</taxon>
        <taxon>Chytridiomycota</taxon>
        <taxon>Chytridiomycota incertae sedis</taxon>
        <taxon>Chytridiomycetes</taxon>
        <taxon>Spizellomycetales</taxon>
        <taxon>Powellomycetaceae</taxon>
        <taxon>Geranomyces</taxon>
    </lineage>
</organism>
<comment type="caution">
    <text evidence="1">The sequence shown here is derived from an EMBL/GenBank/DDBJ whole genome shotgun (WGS) entry which is preliminary data.</text>
</comment>
<dbReference type="Gene3D" id="3.60.15.10">
    <property type="entry name" value="Ribonuclease Z/Hydroxyacylglutathione hydrolase-like"/>
    <property type="match status" value="1"/>
</dbReference>
<gene>
    <name evidence="1" type="primary">MAP1B_3</name>
    <name evidence="1" type="ORF">HDU87_007769</name>
</gene>
<keyword evidence="2" id="KW-1185">Reference proteome</keyword>
<reference evidence="1" key="1">
    <citation type="submission" date="2020-05" db="EMBL/GenBank/DDBJ databases">
        <title>Phylogenomic resolution of chytrid fungi.</title>
        <authorList>
            <person name="Stajich J.E."/>
            <person name="Amses K."/>
            <person name="Simmons R."/>
            <person name="Seto K."/>
            <person name="Myers J."/>
            <person name="Bonds A."/>
            <person name="Quandt C.A."/>
            <person name="Barry K."/>
            <person name="Liu P."/>
            <person name="Grigoriev I."/>
            <person name="Longcore J.E."/>
            <person name="James T.Y."/>
        </authorList>
    </citation>
    <scope>NUCLEOTIDE SEQUENCE</scope>
    <source>
        <strain evidence="1">JEL0379</strain>
    </source>
</reference>
<proteinExistence type="predicted"/>
<keyword evidence="1" id="KW-0645">Protease</keyword>
<evidence type="ECO:0000313" key="2">
    <source>
        <dbReference type="Proteomes" id="UP001212152"/>
    </source>
</evidence>
<name>A0AAD5TFY8_9FUNG</name>
<accession>A0AAD5TFY8</accession>
<dbReference type="SUPFAM" id="SSF56281">
    <property type="entry name" value="Metallo-hydrolase/oxidoreductase"/>
    <property type="match status" value="1"/>
</dbReference>